<dbReference type="Pfam" id="PF09926">
    <property type="entry name" value="DUF2158"/>
    <property type="match status" value="1"/>
</dbReference>
<reference evidence="2" key="1">
    <citation type="journal article" date="2019" name="Int. J. Syst. Evol. Microbiol.">
        <title>The Global Catalogue of Microorganisms (GCM) 10K type strain sequencing project: providing services to taxonomists for standard genome sequencing and annotation.</title>
        <authorList>
            <consortium name="The Broad Institute Genomics Platform"/>
            <consortium name="The Broad Institute Genome Sequencing Center for Infectious Disease"/>
            <person name="Wu L."/>
            <person name="Ma J."/>
        </authorList>
    </citation>
    <scope>NUCLEOTIDE SEQUENCE [LARGE SCALE GENOMIC DNA]</scope>
    <source>
        <strain evidence="2">CGMCC 1.16444</strain>
    </source>
</reference>
<dbReference type="EMBL" id="JBHSJF010000006">
    <property type="protein sequence ID" value="MFC5068056.1"/>
    <property type="molecule type" value="Genomic_DNA"/>
</dbReference>
<evidence type="ECO:0000313" key="1">
    <source>
        <dbReference type="EMBL" id="MFC5068056.1"/>
    </source>
</evidence>
<gene>
    <name evidence="1" type="ORF">ACFPFW_08495</name>
</gene>
<evidence type="ECO:0000313" key="2">
    <source>
        <dbReference type="Proteomes" id="UP001595796"/>
    </source>
</evidence>
<sequence length="77" mass="8604">MVEPETEEFRVGDLVRLKTGGRTALTVFAIGMDLQGHRRLWCCWHDETGERKGSFAPGALELVCLFDRSDDQSGCSD</sequence>
<comment type="caution">
    <text evidence="1">The sequence shown here is derived from an EMBL/GenBank/DDBJ whole genome shotgun (WGS) entry which is preliminary data.</text>
</comment>
<dbReference type="InterPro" id="IPR019226">
    <property type="entry name" value="DUF2158"/>
</dbReference>
<organism evidence="1 2">
    <name type="scientific">Flaviflagellibacter deserti</name>
    <dbReference type="NCBI Taxonomy" id="2267266"/>
    <lineage>
        <taxon>Bacteria</taxon>
        <taxon>Pseudomonadati</taxon>
        <taxon>Pseudomonadota</taxon>
        <taxon>Alphaproteobacteria</taxon>
        <taxon>Hyphomicrobiales</taxon>
        <taxon>Flaviflagellibacter</taxon>
    </lineage>
</organism>
<accession>A0ABV9YZS0</accession>
<name>A0ABV9YZS0_9HYPH</name>
<keyword evidence="2" id="KW-1185">Reference proteome</keyword>
<protein>
    <submittedName>
        <fullName evidence="1">DUF2158 domain-containing protein</fullName>
    </submittedName>
</protein>
<proteinExistence type="predicted"/>
<dbReference type="RefSeq" id="WP_114957557.1">
    <property type="nucleotide sequence ID" value="NZ_JBHSJF010000006.1"/>
</dbReference>
<dbReference type="Proteomes" id="UP001595796">
    <property type="component" value="Unassembled WGS sequence"/>
</dbReference>